<dbReference type="STRING" id="195103.CPF_2294"/>
<evidence type="ECO:0000256" key="2">
    <source>
        <dbReference type="ARBA" id="ARBA00023274"/>
    </source>
</evidence>
<dbReference type="GO" id="GO:1990904">
    <property type="term" value="C:ribonucleoprotein complex"/>
    <property type="evidence" value="ECO:0007669"/>
    <property type="project" value="UniProtKB-KW"/>
</dbReference>
<protein>
    <recommendedName>
        <fullName evidence="3">Large ribosomal subunit protein bL25 L25 domain-containing protein</fullName>
    </recommendedName>
</protein>
<dbReference type="InterPro" id="IPR029751">
    <property type="entry name" value="Ribosomal_L25_dom"/>
</dbReference>
<reference evidence="4 5" key="1">
    <citation type="journal article" date="2006" name="Genome Res.">
        <title>Skewed genomic variability in strains of the toxigenic bacterial pathogen, Clostridium perfringens.</title>
        <authorList>
            <person name="Myers G.S."/>
            <person name="Rasko D.A."/>
            <person name="Cheung J.K."/>
            <person name="Ravel J."/>
            <person name="Seshadri R."/>
            <person name="Deboy R.T."/>
            <person name="Ren Q."/>
            <person name="Varga J."/>
            <person name="Awad M.M."/>
            <person name="Brinkac L.M."/>
            <person name="Daugherty S.C."/>
            <person name="Haft D.H."/>
            <person name="Dodson R.J."/>
            <person name="Madupu R."/>
            <person name="Nelson W.C."/>
            <person name="Rosovitz M.J."/>
            <person name="Sullivan S.A."/>
            <person name="Khouri H."/>
            <person name="Dimitrov G.I."/>
            <person name="Watkins K.L."/>
            <person name="Mulligan S."/>
            <person name="Benton J."/>
            <person name="Radune D."/>
            <person name="Fisher D.J."/>
            <person name="Atkins H.S."/>
            <person name="Hiscox T."/>
            <person name="Jost B.H."/>
            <person name="Billington S.J."/>
            <person name="Songer J.G."/>
            <person name="McClane B.A."/>
            <person name="Titball R.W."/>
            <person name="Rood J.I."/>
            <person name="Melville S.B."/>
            <person name="Paulsen I.T."/>
        </authorList>
    </citation>
    <scope>NUCLEOTIDE SEQUENCE [LARGE SCALE GENOMIC DNA]</scope>
    <source>
        <strain evidence="5">ATCC 13124 / DSM 756 / JCM 1290 / NCIMB 6125 / NCTC 8237 / S 107 / Type A</strain>
    </source>
</reference>
<keyword evidence="1" id="KW-0689">Ribosomal protein</keyword>
<organism evidence="4 5">
    <name type="scientific">Clostridium perfringens (strain ATCC 13124 / DSM 756 / JCM 1290 / NCIMB 6125 / NCTC 8237 / Type A)</name>
    <dbReference type="NCBI Taxonomy" id="195103"/>
    <lineage>
        <taxon>Bacteria</taxon>
        <taxon>Bacillati</taxon>
        <taxon>Bacillota</taxon>
        <taxon>Clostridia</taxon>
        <taxon>Eubacteriales</taxon>
        <taxon>Clostridiaceae</taxon>
        <taxon>Clostridium</taxon>
    </lineage>
</organism>
<keyword evidence="5" id="KW-1185">Reference proteome</keyword>
<dbReference type="Gene3D" id="2.40.240.10">
    <property type="entry name" value="Ribosomal Protein L25, Chain P"/>
    <property type="match status" value="1"/>
</dbReference>
<name>A0A0H2YRL6_CLOP1</name>
<dbReference type="GO" id="GO:0005840">
    <property type="term" value="C:ribosome"/>
    <property type="evidence" value="ECO:0007669"/>
    <property type="project" value="UniProtKB-KW"/>
</dbReference>
<dbReference type="Pfam" id="PF01386">
    <property type="entry name" value="Ribosomal_L25p"/>
    <property type="match status" value="1"/>
</dbReference>
<dbReference type="PaxDb" id="195103-CPF_2294"/>
<evidence type="ECO:0000259" key="3">
    <source>
        <dbReference type="Pfam" id="PF01386"/>
    </source>
</evidence>
<evidence type="ECO:0000313" key="4">
    <source>
        <dbReference type="EMBL" id="ABG83652.1"/>
    </source>
</evidence>
<dbReference type="EMBL" id="CP000246">
    <property type="protein sequence ID" value="ABG83652.1"/>
    <property type="molecule type" value="Genomic_DNA"/>
</dbReference>
<dbReference type="RefSeq" id="WP_011591031.1">
    <property type="nucleotide sequence ID" value="NC_008261.1"/>
</dbReference>
<dbReference type="HOGENOM" id="CLU_2449472_0_0_9"/>
<gene>
    <name evidence="4" type="ordered locus">CPF_2294</name>
</gene>
<dbReference type="GO" id="GO:0003735">
    <property type="term" value="F:structural constituent of ribosome"/>
    <property type="evidence" value="ECO:0007669"/>
    <property type="project" value="InterPro"/>
</dbReference>
<accession>A0A0H2YRL6</accession>
<sequence>MLNANKRDVKIKCRKFRNNRKATGVINRKNGDNISISVKISDLDKFLAKHGDHSDLEINLEGEVINTSIIEVQRDLLVHNVININLREI</sequence>
<keyword evidence="2" id="KW-0687">Ribonucleoprotein</keyword>
<dbReference type="GO" id="GO:0006412">
    <property type="term" value="P:translation"/>
    <property type="evidence" value="ECO:0007669"/>
    <property type="project" value="InterPro"/>
</dbReference>
<evidence type="ECO:0000313" key="5">
    <source>
        <dbReference type="Proteomes" id="UP000001823"/>
    </source>
</evidence>
<dbReference type="SUPFAM" id="SSF50715">
    <property type="entry name" value="Ribosomal protein L25-like"/>
    <property type="match status" value="1"/>
</dbReference>
<dbReference type="InterPro" id="IPR020056">
    <property type="entry name" value="Rbsml_bL25/Gln-tRNA_synth_N"/>
</dbReference>
<dbReference type="eggNOG" id="ENOG5032JEV">
    <property type="taxonomic scope" value="Bacteria"/>
</dbReference>
<dbReference type="GeneID" id="93001425"/>
<evidence type="ECO:0000256" key="1">
    <source>
        <dbReference type="ARBA" id="ARBA00022980"/>
    </source>
</evidence>
<dbReference type="AlphaFoldDB" id="A0A0H2YRL6"/>
<dbReference type="Proteomes" id="UP000001823">
    <property type="component" value="Chromosome"/>
</dbReference>
<dbReference type="InterPro" id="IPR011035">
    <property type="entry name" value="Ribosomal_bL25/Gln-tRNA_synth"/>
</dbReference>
<dbReference type="KEGG" id="cpf:CPF_2294"/>
<proteinExistence type="predicted"/>
<feature type="domain" description="Large ribosomal subunit protein bL25 L25" evidence="3">
    <location>
        <begin position="2"/>
        <end position="85"/>
    </location>
</feature>